<reference evidence="2 3" key="1">
    <citation type="submission" date="2016-07" db="EMBL/GenBank/DDBJ databases">
        <title>Pervasive Adenine N6-methylation of Active Genes in Fungi.</title>
        <authorList>
            <consortium name="DOE Joint Genome Institute"/>
            <person name="Mondo S.J."/>
            <person name="Dannebaum R.O."/>
            <person name="Kuo R.C."/>
            <person name="Labutti K."/>
            <person name="Haridas S."/>
            <person name="Kuo A."/>
            <person name="Salamov A."/>
            <person name="Ahrendt S.R."/>
            <person name="Lipzen A."/>
            <person name="Sullivan W."/>
            <person name="Andreopoulos W.B."/>
            <person name="Clum A."/>
            <person name="Lindquist E."/>
            <person name="Daum C."/>
            <person name="Ramamoorthy G.K."/>
            <person name="Gryganskyi A."/>
            <person name="Culley D."/>
            <person name="Magnuson J.K."/>
            <person name="James T.Y."/>
            <person name="O'Malley M.A."/>
            <person name="Stajich J.E."/>
            <person name="Spatafora J.W."/>
            <person name="Visel A."/>
            <person name="Grigoriev I.V."/>
        </authorList>
    </citation>
    <scope>NUCLEOTIDE SEQUENCE [LARGE SCALE GENOMIC DNA]</scope>
    <source>
        <strain evidence="2 3">NRRL 1336</strain>
    </source>
</reference>
<feature type="region of interest" description="Disordered" evidence="1">
    <location>
        <begin position="306"/>
        <end position="335"/>
    </location>
</feature>
<dbReference type="STRING" id="90262.A0A1X2J2K9"/>
<name>A0A1X2J2K9_9FUNG</name>
<evidence type="ECO:0000313" key="2">
    <source>
        <dbReference type="EMBL" id="ORZ26097.1"/>
    </source>
</evidence>
<gene>
    <name evidence="2" type="ORF">BCR42DRAFT_431718</name>
</gene>
<dbReference type="Proteomes" id="UP000193560">
    <property type="component" value="Unassembled WGS sequence"/>
</dbReference>
<feature type="compositionally biased region" description="Basic residues" evidence="1">
    <location>
        <begin position="13"/>
        <end position="30"/>
    </location>
</feature>
<organism evidence="2 3">
    <name type="scientific">Absidia repens</name>
    <dbReference type="NCBI Taxonomy" id="90262"/>
    <lineage>
        <taxon>Eukaryota</taxon>
        <taxon>Fungi</taxon>
        <taxon>Fungi incertae sedis</taxon>
        <taxon>Mucoromycota</taxon>
        <taxon>Mucoromycotina</taxon>
        <taxon>Mucoromycetes</taxon>
        <taxon>Mucorales</taxon>
        <taxon>Cunninghamellaceae</taxon>
        <taxon>Absidia</taxon>
    </lineage>
</organism>
<proteinExistence type="predicted"/>
<feature type="compositionally biased region" description="Polar residues" evidence="1">
    <location>
        <begin position="1"/>
        <end position="12"/>
    </location>
</feature>
<keyword evidence="3" id="KW-1185">Reference proteome</keyword>
<protein>
    <submittedName>
        <fullName evidence="2">Uncharacterized protein</fullName>
    </submittedName>
</protein>
<feature type="region of interest" description="Disordered" evidence="1">
    <location>
        <begin position="218"/>
        <end position="248"/>
    </location>
</feature>
<comment type="caution">
    <text evidence="2">The sequence shown here is derived from an EMBL/GenBank/DDBJ whole genome shotgun (WGS) entry which is preliminary data.</text>
</comment>
<feature type="region of interest" description="Disordered" evidence="1">
    <location>
        <begin position="1"/>
        <end position="105"/>
    </location>
</feature>
<evidence type="ECO:0000256" key="1">
    <source>
        <dbReference type="SAM" id="MobiDB-lite"/>
    </source>
</evidence>
<evidence type="ECO:0000313" key="3">
    <source>
        <dbReference type="Proteomes" id="UP000193560"/>
    </source>
</evidence>
<accession>A0A1X2J2K9</accession>
<feature type="compositionally biased region" description="Low complexity" evidence="1">
    <location>
        <begin position="41"/>
        <end position="100"/>
    </location>
</feature>
<sequence>MGASHSKSQSNKQQRKTAKAKSSKPAKPAKIKNVVNRQSPNNSNNNTSNNGNNGNNNNNNIETAKVSKSVVTPTSSAHASSVQRSSNASPSPKSNNSSIPFAPQKNDVSVGIDMYTTGTPSILIRDHIANQPLSSLFPNDIPLAETLASPPQSTITSFSSANSSTVSTLSDLFSTASIETPNSTLSATSRYTKRSTSSAISTIHVPHFGDGPSFTAVTPINEPVDNNVRYTTTDSKTSGDDDDSSSLAQQVHVAQSKINGGHESLIYQGFQELLFLAESLHCVEAYYPLAECYYLGYHHPSRQPDNPKHYNGSYMSPLSTIPAKRPHQQRNYLYH</sequence>
<dbReference type="AlphaFoldDB" id="A0A1X2J2K9"/>
<dbReference type="EMBL" id="MCGE01000001">
    <property type="protein sequence ID" value="ORZ26097.1"/>
    <property type="molecule type" value="Genomic_DNA"/>
</dbReference>